<dbReference type="InterPro" id="IPR007889">
    <property type="entry name" value="HTH_Psq"/>
</dbReference>
<dbReference type="AlphaFoldDB" id="A0A9J6EQE1"/>
<dbReference type="Pfam" id="PF04218">
    <property type="entry name" value="CENP-B_N"/>
    <property type="match status" value="1"/>
</dbReference>
<dbReference type="PANTHER" id="PTHR19303:SF73">
    <property type="entry name" value="PROTEIN PDC2"/>
    <property type="match status" value="1"/>
</dbReference>
<dbReference type="GO" id="GO:0003677">
    <property type="term" value="F:DNA binding"/>
    <property type="evidence" value="ECO:0007669"/>
    <property type="project" value="UniProtKB-KW"/>
</dbReference>
<dbReference type="InterPro" id="IPR009057">
    <property type="entry name" value="Homeodomain-like_sf"/>
</dbReference>
<dbReference type="Gene3D" id="1.10.10.60">
    <property type="entry name" value="Homeodomain-like"/>
    <property type="match status" value="2"/>
</dbReference>
<evidence type="ECO:0000313" key="6">
    <source>
        <dbReference type="Proteomes" id="UP000821866"/>
    </source>
</evidence>
<reference evidence="5" key="1">
    <citation type="journal article" date="2020" name="Cell">
        <title>Large-Scale Comparative Analyses of Tick Genomes Elucidate Their Genetic Diversity and Vector Capacities.</title>
        <authorList>
            <consortium name="Tick Genome and Microbiome Consortium (TIGMIC)"/>
            <person name="Jia N."/>
            <person name="Wang J."/>
            <person name="Shi W."/>
            <person name="Du L."/>
            <person name="Sun Y."/>
            <person name="Zhan W."/>
            <person name="Jiang J.F."/>
            <person name="Wang Q."/>
            <person name="Zhang B."/>
            <person name="Ji P."/>
            <person name="Bell-Sakyi L."/>
            <person name="Cui X.M."/>
            <person name="Yuan T.T."/>
            <person name="Jiang B.G."/>
            <person name="Yang W.F."/>
            <person name="Lam T.T."/>
            <person name="Chang Q.C."/>
            <person name="Ding S.J."/>
            <person name="Wang X.J."/>
            <person name="Zhu J.G."/>
            <person name="Ruan X.D."/>
            <person name="Zhao L."/>
            <person name="Wei J.T."/>
            <person name="Ye R.Z."/>
            <person name="Que T.C."/>
            <person name="Du C.H."/>
            <person name="Zhou Y.H."/>
            <person name="Cheng J.X."/>
            <person name="Dai P.F."/>
            <person name="Guo W.B."/>
            <person name="Han X.H."/>
            <person name="Huang E.J."/>
            <person name="Li L.F."/>
            <person name="Wei W."/>
            <person name="Gao Y.C."/>
            <person name="Liu J.Z."/>
            <person name="Shao H.Z."/>
            <person name="Wang X."/>
            <person name="Wang C.C."/>
            <person name="Yang T.C."/>
            <person name="Huo Q.B."/>
            <person name="Li W."/>
            <person name="Chen H.Y."/>
            <person name="Chen S.E."/>
            <person name="Zhou L.G."/>
            <person name="Ni X.B."/>
            <person name="Tian J.H."/>
            <person name="Sheng Y."/>
            <person name="Liu T."/>
            <person name="Pan Y.S."/>
            <person name="Xia L.Y."/>
            <person name="Li J."/>
            <person name="Zhao F."/>
            <person name="Cao W.C."/>
        </authorList>
    </citation>
    <scope>NUCLEOTIDE SEQUENCE</scope>
    <source>
        <strain evidence="5">Rmic-2018</strain>
    </source>
</reference>
<protein>
    <recommendedName>
        <fullName evidence="4">HTH CENPB-type domain-containing protein</fullName>
    </recommendedName>
</protein>
<keyword evidence="3" id="KW-0539">Nucleus</keyword>
<name>A0A9J6EQE1_RHIMP</name>
<dbReference type="PROSITE" id="PS51253">
    <property type="entry name" value="HTH_CENPB"/>
    <property type="match status" value="1"/>
</dbReference>
<evidence type="ECO:0000256" key="1">
    <source>
        <dbReference type="ARBA" id="ARBA00004123"/>
    </source>
</evidence>
<dbReference type="InterPro" id="IPR006600">
    <property type="entry name" value="HTH_CenpB_DNA-bd_dom"/>
</dbReference>
<sequence>MPKLGQKHLVLKIEEKWDIIRAIKSGAKKSALAREKDLPLTTVCGIWNSREKLLGSAAATVKRGRLLGSAFSDVEEALVKWPKAARSKNLPISGPLLMEEALVFASQLNHDNFVCSNG</sequence>
<organism evidence="5 6">
    <name type="scientific">Rhipicephalus microplus</name>
    <name type="common">Cattle tick</name>
    <name type="synonym">Boophilus microplus</name>
    <dbReference type="NCBI Taxonomy" id="6941"/>
    <lineage>
        <taxon>Eukaryota</taxon>
        <taxon>Metazoa</taxon>
        <taxon>Ecdysozoa</taxon>
        <taxon>Arthropoda</taxon>
        <taxon>Chelicerata</taxon>
        <taxon>Arachnida</taxon>
        <taxon>Acari</taxon>
        <taxon>Parasitiformes</taxon>
        <taxon>Ixodida</taxon>
        <taxon>Ixodoidea</taxon>
        <taxon>Ixodidae</taxon>
        <taxon>Rhipicephalinae</taxon>
        <taxon>Rhipicephalus</taxon>
        <taxon>Boophilus</taxon>
    </lineage>
</organism>
<dbReference type="Proteomes" id="UP000821866">
    <property type="component" value="Chromosome 11"/>
</dbReference>
<dbReference type="PANTHER" id="PTHR19303">
    <property type="entry name" value="TRANSPOSON"/>
    <property type="match status" value="1"/>
</dbReference>
<comment type="caution">
    <text evidence="5">The sequence shown here is derived from an EMBL/GenBank/DDBJ whole genome shotgun (WGS) entry which is preliminary data.</text>
</comment>
<gene>
    <name evidence="5" type="ORF">HPB51_021927</name>
</gene>
<comment type="subcellular location">
    <subcellularLocation>
        <location evidence="1">Nucleus</location>
    </subcellularLocation>
</comment>
<keyword evidence="2" id="KW-0238">DNA-binding</keyword>
<dbReference type="EMBL" id="JABSTU010000003">
    <property type="protein sequence ID" value="KAH8036256.1"/>
    <property type="molecule type" value="Genomic_DNA"/>
</dbReference>
<evidence type="ECO:0000313" key="5">
    <source>
        <dbReference type="EMBL" id="KAH8036256.1"/>
    </source>
</evidence>
<evidence type="ECO:0000256" key="3">
    <source>
        <dbReference type="ARBA" id="ARBA00023242"/>
    </source>
</evidence>
<reference evidence="5" key="2">
    <citation type="submission" date="2021-09" db="EMBL/GenBank/DDBJ databases">
        <authorList>
            <person name="Jia N."/>
            <person name="Wang J."/>
            <person name="Shi W."/>
            <person name="Du L."/>
            <person name="Sun Y."/>
            <person name="Zhan W."/>
            <person name="Jiang J."/>
            <person name="Wang Q."/>
            <person name="Zhang B."/>
            <person name="Ji P."/>
            <person name="Sakyi L.B."/>
            <person name="Cui X."/>
            <person name="Yuan T."/>
            <person name="Jiang B."/>
            <person name="Yang W."/>
            <person name="Lam T.T.-Y."/>
            <person name="Chang Q."/>
            <person name="Ding S."/>
            <person name="Wang X."/>
            <person name="Zhu J."/>
            <person name="Ruan X."/>
            <person name="Zhao L."/>
            <person name="Wei J."/>
            <person name="Que T."/>
            <person name="Du C."/>
            <person name="Cheng J."/>
            <person name="Dai P."/>
            <person name="Han X."/>
            <person name="Huang E."/>
            <person name="Gao Y."/>
            <person name="Liu J."/>
            <person name="Shao H."/>
            <person name="Ye R."/>
            <person name="Li L."/>
            <person name="Wei W."/>
            <person name="Wang X."/>
            <person name="Wang C."/>
            <person name="Huo Q."/>
            <person name="Li W."/>
            <person name="Guo W."/>
            <person name="Chen H."/>
            <person name="Chen S."/>
            <person name="Zhou L."/>
            <person name="Zhou L."/>
            <person name="Ni X."/>
            <person name="Tian J."/>
            <person name="Zhou Y."/>
            <person name="Sheng Y."/>
            <person name="Liu T."/>
            <person name="Pan Y."/>
            <person name="Xia L."/>
            <person name="Li J."/>
            <person name="Zhao F."/>
            <person name="Cao W."/>
        </authorList>
    </citation>
    <scope>NUCLEOTIDE SEQUENCE</scope>
    <source>
        <strain evidence="5">Rmic-2018</strain>
        <tissue evidence="5">Larvae</tissue>
    </source>
</reference>
<dbReference type="InterPro" id="IPR050863">
    <property type="entry name" value="CenT-Element_Derived"/>
</dbReference>
<proteinExistence type="predicted"/>
<accession>A0A9J6EQE1</accession>
<feature type="domain" description="HTH CENPB-type" evidence="4">
    <location>
        <begin position="62"/>
        <end position="118"/>
    </location>
</feature>
<dbReference type="GO" id="GO:0005634">
    <property type="term" value="C:nucleus"/>
    <property type="evidence" value="ECO:0007669"/>
    <property type="project" value="UniProtKB-SubCell"/>
</dbReference>
<dbReference type="SUPFAM" id="SSF46689">
    <property type="entry name" value="Homeodomain-like"/>
    <property type="match status" value="2"/>
</dbReference>
<evidence type="ECO:0000259" key="4">
    <source>
        <dbReference type="PROSITE" id="PS51253"/>
    </source>
</evidence>
<evidence type="ECO:0000256" key="2">
    <source>
        <dbReference type="ARBA" id="ARBA00023125"/>
    </source>
</evidence>
<dbReference type="Pfam" id="PF03221">
    <property type="entry name" value="HTH_Tnp_Tc5"/>
    <property type="match status" value="1"/>
</dbReference>
<keyword evidence="6" id="KW-1185">Reference proteome</keyword>